<dbReference type="PANTHER" id="PTHR45527">
    <property type="entry name" value="NONRIBOSOMAL PEPTIDE SYNTHETASE"/>
    <property type="match status" value="1"/>
</dbReference>
<dbReference type="AlphaFoldDB" id="A0A372JPC2"/>
<dbReference type="GO" id="GO:0005737">
    <property type="term" value="C:cytoplasm"/>
    <property type="evidence" value="ECO:0007669"/>
    <property type="project" value="TreeGrafter"/>
</dbReference>
<dbReference type="PANTHER" id="PTHR45527:SF1">
    <property type="entry name" value="FATTY ACID SYNTHASE"/>
    <property type="match status" value="1"/>
</dbReference>
<reference evidence="2 3" key="1">
    <citation type="submission" date="2018-08" db="EMBL/GenBank/DDBJ databases">
        <title>Actinomadura jelena sp. nov., a novel Actinomycete isolated from soil in Chad.</title>
        <authorList>
            <person name="Shi L."/>
        </authorList>
    </citation>
    <scope>NUCLEOTIDE SEQUENCE [LARGE SCALE GENOMIC DNA]</scope>
    <source>
        <strain evidence="2 3">NEAU-G17</strain>
    </source>
</reference>
<dbReference type="GO" id="GO:0008610">
    <property type="term" value="P:lipid biosynthetic process"/>
    <property type="evidence" value="ECO:0007669"/>
    <property type="project" value="UniProtKB-ARBA"/>
</dbReference>
<feature type="domain" description="Condensation" evidence="1">
    <location>
        <begin position="43"/>
        <end position="338"/>
    </location>
</feature>
<accession>A0A372JPC2</accession>
<organism evidence="2 3">
    <name type="scientific">Actinomadura logoneensis</name>
    <dbReference type="NCBI Taxonomy" id="2293572"/>
    <lineage>
        <taxon>Bacteria</taxon>
        <taxon>Bacillati</taxon>
        <taxon>Actinomycetota</taxon>
        <taxon>Actinomycetes</taxon>
        <taxon>Streptosporangiales</taxon>
        <taxon>Thermomonosporaceae</taxon>
        <taxon>Actinomadura</taxon>
    </lineage>
</organism>
<protein>
    <recommendedName>
        <fullName evidence="1">Condensation domain-containing protein</fullName>
    </recommendedName>
</protein>
<dbReference type="GO" id="GO:0003824">
    <property type="term" value="F:catalytic activity"/>
    <property type="evidence" value="ECO:0007669"/>
    <property type="project" value="InterPro"/>
</dbReference>
<dbReference type="EMBL" id="QURH01000180">
    <property type="protein sequence ID" value="RFU41867.1"/>
    <property type="molecule type" value="Genomic_DNA"/>
</dbReference>
<evidence type="ECO:0000313" key="3">
    <source>
        <dbReference type="Proteomes" id="UP000261811"/>
    </source>
</evidence>
<comment type="caution">
    <text evidence="2">The sequence shown here is derived from an EMBL/GenBank/DDBJ whole genome shotgun (WGS) entry which is preliminary data.</text>
</comment>
<proteinExistence type="predicted"/>
<dbReference type="Proteomes" id="UP000261811">
    <property type="component" value="Unassembled WGS sequence"/>
</dbReference>
<evidence type="ECO:0000313" key="2">
    <source>
        <dbReference type="EMBL" id="RFU41867.1"/>
    </source>
</evidence>
<dbReference type="Pfam" id="PF00668">
    <property type="entry name" value="Condensation"/>
    <property type="match status" value="1"/>
</dbReference>
<dbReference type="Gene3D" id="3.30.559.30">
    <property type="entry name" value="Nonribosomal peptide synthetase, condensation domain"/>
    <property type="match status" value="1"/>
</dbReference>
<dbReference type="Gene3D" id="3.30.559.10">
    <property type="entry name" value="Chloramphenicol acetyltransferase-like domain"/>
    <property type="match status" value="1"/>
</dbReference>
<dbReference type="GO" id="GO:0031177">
    <property type="term" value="F:phosphopantetheine binding"/>
    <property type="evidence" value="ECO:0007669"/>
    <property type="project" value="TreeGrafter"/>
</dbReference>
<gene>
    <name evidence="2" type="ORF">DZF91_09435</name>
</gene>
<dbReference type="SUPFAM" id="SSF52777">
    <property type="entry name" value="CoA-dependent acyltransferases"/>
    <property type="match status" value="2"/>
</dbReference>
<evidence type="ECO:0000259" key="1">
    <source>
        <dbReference type="Pfam" id="PF00668"/>
    </source>
</evidence>
<sequence>MTRYSPCRIPFRGDRAVTAPCTVGQWDFWLRTHRPDEPSFGDMTAGGTLPDGISIATILSGLGALVERHESLRTLFRLTDDGTLVQEVVAEGEVDVGFVDLAALGPEETVGDWSPFCAEAPHDPATMIPFGARIGMLDGRPVFFQLWMSHLAADFISGRILADELVHLLEGGLDHPPGLAPVDVAEEERSPRGRRALARGLEHWRRELAAAPPRMFPAARHKPQTPRYWRGGIRSQALPTALTVLAERYRAGPTHVMLAATAVLLGRHTGVDRCAVRLMAGNRVSPALRHAVGNLAQEVLTVIDLSGDTFGEVVRNTWAASLRVQRNGRFDADDVAALTAGSDVDLAIAFNDLWTPVRDPGLPGPEAPLPTTFHWERKRDRATVTFFLEVHEDLSDTSVIRLSLLADTAHLPPPTIRAFLFGIERLLLSLVDGDLRLAEIEPIERPPAEP</sequence>
<dbReference type="InterPro" id="IPR023213">
    <property type="entry name" value="CAT-like_dom_sf"/>
</dbReference>
<dbReference type="GO" id="GO:0044550">
    <property type="term" value="P:secondary metabolite biosynthetic process"/>
    <property type="evidence" value="ECO:0007669"/>
    <property type="project" value="TreeGrafter"/>
</dbReference>
<dbReference type="GO" id="GO:0043041">
    <property type="term" value="P:amino acid activation for nonribosomal peptide biosynthetic process"/>
    <property type="evidence" value="ECO:0007669"/>
    <property type="project" value="TreeGrafter"/>
</dbReference>
<keyword evidence="3" id="KW-1185">Reference proteome</keyword>
<dbReference type="InterPro" id="IPR001242">
    <property type="entry name" value="Condensation_dom"/>
</dbReference>
<name>A0A372JPC2_9ACTN</name>